<comment type="caution">
    <text evidence="6">The sequence shown here is derived from an EMBL/GenBank/DDBJ whole genome shotgun (WGS) entry which is preliminary data.</text>
</comment>
<proteinExistence type="predicted"/>
<gene>
    <name evidence="6" type="ORF">JVT61DRAFT_9845</name>
</gene>
<name>A0A8I3A4Z4_9AGAM</name>
<dbReference type="OrthoDB" id="434972at2759"/>
<evidence type="ECO:0000256" key="1">
    <source>
        <dbReference type="ARBA" id="ARBA00004141"/>
    </source>
</evidence>
<evidence type="ECO:0000256" key="2">
    <source>
        <dbReference type="ARBA" id="ARBA00022692"/>
    </source>
</evidence>
<dbReference type="GO" id="GO:0016020">
    <property type="term" value="C:membrane"/>
    <property type="evidence" value="ECO:0007669"/>
    <property type="project" value="UniProtKB-SubCell"/>
</dbReference>
<keyword evidence="7" id="KW-1185">Reference proteome</keyword>
<evidence type="ECO:0000313" key="6">
    <source>
        <dbReference type="EMBL" id="KAG6371221.1"/>
    </source>
</evidence>
<organism evidence="6 7">
    <name type="scientific">Boletus reticuloceps</name>
    <dbReference type="NCBI Taxonomy" id="495285"/>
    <lineage>
        <taxon>Eukaryota</taxon>
        <taxon>Fungi</taxon>
        <taxon>Dikarya</taxon>
        <taxon>Basidiomycota</taxon>
        <taxon>Agaricomycotina</taxon>
        <taxon>Agaricomycetes</taxon>
        <taxon>Agaricomycetidae</taxon>
        <taxon>Boletales</taxon>
        <taxon>Boletineae</taxon>
        <taxon>Boletaceae</taxon>
        <taxon>Boletoideae</taxon>
        <taxon>Boletus</taxon>
    </lineage>
</organism>
<dbReference type="Proteomes" id="UP000683000">
    <property type="component" value="Unassembled WGS sequence"/>
</dbReference>
<dbReference type="AlphaFoldDB" id="A0A8I3A4Z4"/>
<feature type="transmembrane region" description="Helical" evidence="5">
    <location>
        <begin position="28"/>
        <end position="51"/>
    </location>
</feature>
<dbReference type="PANTHER" id="PTHR42723:SF1">
    <property type="entry name" value="CHLOROPHYLL SYNTHASE, CHLOROPLASTIC"/>
    <property type="match status" value="1"/>
</dbReference>
<evidence type="ECO:0000313" key="7">
    <source>
        <dbReference type="Proteomes" id="UP000683000"/>
    </source>
</evidence>
<feature type="transmembrane region" description="Helical" evidence="5">
    <location>
        <begin position="98"/>
        <end position="120"/>
    </location>
</feature>
<protein>
    <submittedName>
        <fullName evidence="6">UbiA prenyltransferase family-domain-containing protein</fullName>
    </submittedName>
</protein>
<evidence type="ECO:0000256" key="5">
    <source>
        <dbReference type="SAM" id="Phobius"/>
    </source>
</evidence>
<evidence type="ECO:0000256" key="4">
    <source>
        <dbReference type="ARBA" id="ARBA00023136"/>
    </source>
</evidence>
<dbReference type="CDD" id="cd13965">
    <property type="entry name" value="PT_UbiA_3"/>
    <property type="match status" value="1"/>
</dbReference>
<feature type="transmembrane region" description="Helical" evidence="5">
    <location>
        <begin position="237"/>
        <end position="258"/>
    </location>
</feature>
<dbReference type="Gene3D" id="1.10.357.140">
    <property type="entry name" value="UbiA prenyltransferase"/>
    <property type="match status" value="1"/>
</dbReference>
<accession>A0A8I3A4Z4</accession>
<keyword evidence="4 5" id="KW-0472">Membrane</keyword>
<dbReference type="InterPro" id="IPR050475">
    <property type="entry name" value="Prenyltransferase_related"/>
</dbReference>
<reference evidence="6" key="1">
    <citation type="submission" date="2021-03" db="EMBL/GenBank/DDBJ databases">
        <title>Evolutionary innovations through gain and loss of genes in the ectomycorrhizal Boletales.</title>
        <authorList>
            <person name="Wu G."/>
            <person name="Miyauchi S."/>
            <person name="Morin E."/>
            <person name="Yang Z.-L."/>
            <person name="Xu J."/>
            <person name="Martin F.M."/>
        </authorList>
    </citation>
    <scope>NUCLEOTIDE SEQUENCE</scope>
    <source>
        <strain evidence="6">BR01</strain>
    </source>
</reference>
<comment type="subcellular location">
    <subcellularLocation>
        <location evidence="1">Membrane</location>
        <topology evidence="1">Multi-pass membrane protein</topology>
    </subcellularLocation>
</comment>
<keyword evidence="3 5" id="KW-1133">Transmembrane helix</keyword>
<keyword evidence="6" id="KW-0808">Transferase</keyword>
<dbReference type="EMBL" id="JAGFBS010000038">
    <property type="protein sequence ID" value="KAG6371221.1"/>
    <property type="molecule type" value="Genomic_DNA"/>
</dbReference>
<dbReference type="GO" id="GO:0016765">
    <property type="term" value="F:transferase activity, transferring alkyl or aryl (other than methyl) groups"/>
    <property type="evidence" value="ECO:0007669"/>
    <property type="project" value="InterPro"/>
</dbReference>
<keyword evidence="2 5" id="KW-0812">Transmembrane</keyword>
<dbReference type="InterPro" id="IPR044878">
    <property type="entry name" value="UbiA_sf"/>
</dbReference>
<dbReference type="InterPro" id="IPR000537">
    <property type="entry name" value="UbiA_prenyltransferase"/>
</dbReference>
<dbReference type="PANTHER" id="PTHR42723">
    <property type="entry name" value="CHLOROPHYLL SYNTHASE"/>
    <property type="match status" value="1"/>
</dbReference>
<sequence length="317" mass="35677">MTVQHSPLGLSDIAYHLYTIFLFTKNDILTAIIPVTLFAIASAPLCSPIYILPTIVWVWTHILQFDLANQIKAPEEDKVNKPSRPLPAGRISLRNATILRWLIAPLCLAYSALFSTQLVFASLEMQLFTFWYNELDGDKNWLSKNAILAIMYGCMEFGGTLSASCDPSQVSETGKLAVQLTIAVFTSTVHCQDFKDVEGDRLTGRCTVPIMFPIASRLVVGLGLPIWSYLLCCIWDIDWLCTLAFVAYGCFVGGRFLCLRTRDADKRSCKYYSIWFSLHHLLPGYWNYLHDSSDVRGGEILQKTWDLFSGASLLKAF</sequence>
<evidence type="ECO:0000256" key="3">
    <source>
        <dbReference type="ARBA" id="ARBA00022989"/>
    </source>
</evidence>
<dbReference type="Pfam" id="PF01040">
    <property type="entry name" value="UbiA"/>
    <property type="match status" value="1"/>
</dbReference>